<dbReference type="InterPro" id="IPR049829">
    <property type="entry name" value="MptA/B-like"/>
</dbReference>
<feature type="transmembrane region" description="Helical" evidence="8">
    <location>
        <begin position="20"/>
        <end position="39"/>
    </location>
</feature>
<feature type="transmembrane region" description="Helical" evidence="8">
    <location>
        <begin position="284"/>
        <end position="302"/>
    </location>
</feature>
<keyword evidence="2" id="KW-0328">Glycosyltransferase</keyword>
<proteinExistence type="inferred from homology"/>
<dbReference type="RefSeq" id="WP_176066340.1">
    <property type="nucleotide sequence ID" value="NZ_BJTG01000006.1"/>
</dbReference>
<comment type="subcellular location">
    <subcellularLocation>
        <location evidence="1">Membrane</location>
        <topology evidence="1">Multi-pass membrane protein</topology>
    </subcellularLocation>
</comment>
<protein>
    <recommendedName>
        <fullName evidence="11">DUF2029 domain-containing protein</fullName>
    </recommendedName>
</protein>
<feature type="transmembrane region" description="Helical" evidence="8">
    <location>
        <begin position="378"/>
        <end position="398"/>
    </location>
</feature>
<feature type="transmembrane region" description="Helical" evidence="8">
    <location>
        <begin position="51"/>
        <end position="72"/>
    </location>
</feature>
<evidence type="ECO:0000256" key="6">
    <source>
        <dbReference type="ARBA" id="ARBA00023136"/>
    </source>
</evidence>
<comment type="similarity">
    <text evidence="7">Belongs to the MptA/B family.</text>
</comment>
<evidence type="ECO:0000256" key="2">
    <source>
        <dbReference type="ARBA" id="ARBA00022676"/>
    </source>
</evidence>
<evidence type="ECO:0000256" key="3">
    <source>
        <dbReference type="ARBA" id="ARBA00022679"/>
    </source>
</evidence>
<keyword evidence="3" id="KW-0808">Transferase</keyword>
<organism evidence="9 10">
    <name type="scientific">Anaeromyxobacter diazotrophicus</name>
    <dbReference type="NCBI Taxonomy" id="2590199"/>
    <lineage>
        <taxon>Bacteria</taxon>
        <taxon>Pseudomonadati</taxon>
        <taxon>Myxococcota</taxon>
        <taxon>Myxococcia</taxon>
        <taxon>Myxococcales</taxon>
        <taxon>Cystobacterineae</taxon>
        <taxon>Anaeromyxobacteraceae</taxon>
        <taxon>Anaeromyxobacter</taxon>
    </lineage>
</organism>
<evidence type="ECO:0000313" key="9">
    <source>
        <dbReference type="EMBL" id="GEJ58118.1"/>
    </source>
</evidence>
<feature type="transmembrane region" description="Helical" evidence="8">
    <location>
        <begin position="249"/>
        <end position="272"/>
    </location>
</feature>
<sequence>MQLLRGEGAGPPATRRLLALLALSLAALVVITWVRVGWLRTLLVDRTGTPWSYGLLGLAWLAVSVPGARAYLRAVEDERAKLRTVLAGAVVLHTTAALTLPYTSNDLFSNLAYGRMARLGLDPYASGPGVLPAGDPFRALVSVNWIDAPSVYGPVLTWLNTLAGRADTVPAAMAIFKLAMLAVTLATVGVAYLVCRRHLAPGRAAPALALFAWNPLLAYEIAGQAHNDGVMLLGLTAFVWAALGGRRLLAVAFLGLAFWAKFAIAPVVGLYLWHLARTDRRKAALGALVFVGMGVLLFLPFWKGPETLLGPLAAVRANPGRMTRSFTEIAAFFAGLASAPLRASAYRIGWTLGQLLLVVLAVRAVRRVRDLASVLHESLVWLLAYLLVASPFVLPWYLTWVLPLALVEADPRLRRLVAFYSALTLVAWCADVPELQAAVVNTWVLVLAARWWRRRGAEAEPSVAYRASAA</sequence>
<dbReference type="Pfam" id="PF26314">
    <property type="entry name" value="MptA_B_family"/>
    <property type="match status" value="1"/>
</dbReference>
<evidence type="ECO:0008006" key="11">
    <source>
        <dbReference type="Google" id="ProtNLM"/>
    </source>
</evidence>
<evidence type="ECO:0000256" key="8">
    <source>
        <dbReference type="SAM" id="Phobius"/>
    </source>
</evidence>
<feature type="transmembrane region" description="Helical" evidence="8">
    <location>
        <begin position="348"/>
        <end position="366"/>
    </location>
</feature>
<comment type="caution">
    <text evidence="9">The sequence shown here is derived from an EMBL/GenBank/DDBJ whole genome shotgun (WGS) entry which is preliminary data.</text>
</comment>
<accession>A0A7I9VPF7</accession>
<feature type="transmembrane region" description="Helical" evidence="8">
    <location>
        <begin position="174"/>
        <end position="195"/>
    </location>
</feature>
<keyword evidence="5 8" id="KW-1133">Transmembrane helix</keyword>
<keyword evidence="6 8" id="KW-0472">Membrane</keyword>
<dbReference type="NCBIfam" id="NF038066">
    <property type="entry name" value="MptB"/>
    <property type="match status" value="1"/>
</dbReference>
<dbReference type="EMBL" id="BJTG01000006">
    <property type="protein sequence ID" value="GEJ58118.1"/>
    <property type="molecule type" value="Genomic_DNA"/>
</dbReference>
<evidence type="ECO:0000256" key="7">
    <source>
        <dbReference type="ARBA" id="ARBA00043987"/>
    </source>
</evidence>
<keyword evidence="10" id="KW-1185">Reference proteome</keyword>
<dbReference type="AlphaFoldDB" id="A0A7I9VPF7"/>
<reference evidence="10" key="1">
    <citation type="journal article" date="2020" name="Appl. Environ. Microbiol.">
        <title>Diazotrophic Anaeromyxobacter Isolates from Soils.</title>
        <authorList>
            <person name="Masuda Y."/>
            <person name="Yamanaka H."/>
            <person name="Xu Z.X."/>
            <person name="Shiratori Y."/>
            <person name="Aono T."/>
            <person name="Amachi S."/>
            <person name="Senoo K."/>
            <person name="Itoh H."/>
        </authorList>
    </citation>
    <scope>NUCLEOTIDE SEQUENCE [LARGE SCALE GENOMIC DNA]</scope>
    <source>
        <strain evidence="10">R267</strain>
    </source>
</reference>
<dbReference type="GO" id="GO:0016020">
    <property type="term" value="C:membrane"/>
    <property type="evidence" value="ECO:0007669"/>
    <property type="project" value="UniProtKB-SubCell"/>
</dbReference>
<evidence type="ECO:0000256" key="1">
    <source>
        <dbReference type="ARBA" id="ARBA00004141"/>
    </source>
</evidence>
<feature type="transmembrane region" description="Helical" evidence="8">
    <location>
        <begin position="84"/>
        <end position="103"/>
    </location>
</feature>
<evidence type="ECO:0000256" key="5">
    <source>
        <dbReference type="ARBA" id="ARBA00022989"/>
    </source>
</evidence>
<gene>
    <name evidence="9" type="ORF">AMYX_28590</name>
</gene>
<keyword evidence="4 8" id="KW-0812">Transmembrane</keyword>
<dbReference type="Proteomes" id="UP000503640">
    <property type="component" value="Unassembled WGS sequence"/>
</dbReference>
<name>A0A7I9VPF7_9BACT</name>
<evidence type="ECO:0000313" key="10">
    <source>
        <dbReference type="Proteomes" id="UP000503640"/>
    </source>
</evidence>
<dbReference type="GO" id="GO:0016757">
    <property type="term" value="F:glycosyltransferase activity"/>
    <property type="evidence" value="ECO:0007669"/>
    <property type="project" value="UniProtKB-KW"/>
</dbReference>
<evidence type="ECO:0000256" key="4">
    <source>
        <dbReference type="ARBA" id="ARBA00022692"/>
    </source>
</evidence>